<proteinExistence type="predicted"/>
<gene>
    <name evidence="1" type="ORF">JI435_447550</name>
</gene>
<dbReference type="AlphaFoldDB" id="A0A7U2ICV9"/>
<accession>A0A7U2ICV9</accession>
<reference evidence="2" key="1">
    <citation type="journal article" date="2021" name="BMC Genomics">
        <title>Chromosome-level genome assembly and manually-curated proteome of model necrotroph Parastagonospora nodorum Sn15 reveals a genome-wide trove of candidate effector homologs, and redundancy of virulence-related functions within an accessory chromosome.</title>
        <authorList>
            <person name="Bertazzoni S."/>
            <person name="Jones D.A.B."/>
            <person name="Phan H.T."/>
            <person name="Tan K.-C."/>
            <person name="Hane J.K."/>
        </authorList>
    </citation>
    <scope>NUCLEOTIDE SEQUENCE [LARGE SCALE GENOMIC DNA]</scope>
    <source>
        <strain evidence="2">SN15 / ATCC MYA-4574 / FGSC 10173)</strain>
    </source>
</reference>
<dbReference type="Proteomes" id="UP000663193">
    <property type="component" value="Chromosome 22"/>
</dbReference>
<sequence length="237" mass="26180">MIVMLGSLLALVSGDCKPKPAPDEIFDIFYKPSDKWDLDTSTGTHGCEIAVPFDKPRIHPCPGNNGFNVWNFNAYNPDNFNETIAWSYLLGVGNAYPFQGGTAGFIWVNVEISFANGFWLRAKMENGRPPGETGHANISTSGAGSTARWGIIPLGWNITKNGEIHTHREEHGKYQLGLTGTMDMKAVSTWGERSSMPKPNPRERVYVERDGKLQARDMISGRKCLCHQSSTSQSDIS</sequence>
<keyword evidence="2" id="KW-1185">Reference proteome</keyword>
<dbReference type="EMBL" id="CP069044">
    <property type="protein sequence ID" value="QRD07509.1"/>
    <property type="molecule type" value="Genomic_DNA"/>
</dbReference>
<protein>
    <submittedName>
        <fullName evidence="1">Uncharacterized protein</fullName>
    </submittedName>
</protein>
<organism evidence="1 2">
    <name type="scientific">Phaeosphaeria nodorum (strain SN15 / ATCC MYA-4574 / FGSC 10173)</name>
    <name type="common">Glume blotch fungus</name>
    <name type="synonym">Parastagonospora nodorum</name>
    <dbReference type="NCBI Taxonomy" id="321614"/>
    <lineage>
        <taxon>Eukaryota</taxon>
        <taxon>Fungi</taxon>
        <taxon>Dikarya</taxon>
        <taxon>Ascomycota</taxon>
        <taxon>Pezizomycotina</taxon>
        <taxon>Dothideomycetes</taxon>
        <taxon>Pleosporomycetidae</taxon>
        <taxon>Pleosporales</taxon>
        <taxon>Pleosporineae</taxon>
        <taxon>Phaeosphaeriaceae</taxon>
        <taxon>Parastagonospora</taxon>
    </lineage>
</organism>
<name>A0A7U2ICV9_PHANO</name>
<evidence type="ECO:0000313" key="1">
    <source>
        <dbReference type="EMBL" id="QRD07509.1"/>
    </source>
</evidence>
<evidence type="ECO:0000313" key="2">
    <source>
        <dbReference type="Proteomes" id="UP000663193"/>
    </source>
</evidence>
<dbReference type="VEuPathDB" id="FungiDB:JI435_447550"/>